<feature type="compositionally biased region" description="Polar residues" evidence="1">
    <location>
        <begin position="67"/>
        <end position="78"/>
    </location>
</feature>
<feature type="region of interest" description="Disordered" evidence="1">
    <location>
        <begin position="33"/>
        <end position="187"/>
    </location>
</feature>
<evidence type="ECO:0000313" key="2">
    <source>
        <dbReference type="EMBL" id="SFD27762.1"/>
    </source>
</evidence>
<dbReference type="Proteomes" id="UP000198598">
    <property type="component" value="Unassembled WGS sequence"/>
</dbReference>
<keyword evidence="3" id="KW-1185">Reference proteome</keyword>
<reference evidence="2 3" key="1">
    <citation type="submission" date="2016-10" db="EMBL/GenBank/DDBJ databases">
        <authorList>
            <person name="de Groot N.N."/>
        </authorList>
    </citation>
    <scope>NUCLEOTIDE SEQUENCE [LARGE SCALE GENOMIC DNA]</scope>
    <source>
        <strain evidence="2 3">DSM 26130</strain>
    </source>
</reference>
<gene>
    <name evidence="2" type="ORF">SAMN05216167_104192</name>
</gene>
<organism evidence="2 3">
    <name type="scientific">Spirosoma endophyticum</name>
    <dbReference type="NCBI Taxonomy" id="662367"/>
    <lineage>
        <taxon>Bacteria</taxon>
        <taxon>Pseudomonadati</taxon>
        <taxon>Bacteroidota</taxon>
        <taxon>Cytophagia</taxon>
        <taxon>Cytophagales</taxon>
        <taxon>Cytophagaceae</taxon>
        <taxon>Spirosoma</taxon>
    </lineage>
</organism>
<sequence>MLSALHPLPLAPRPSLNNLPRFGLYKKTRNAMATTSPFDPDKVDPEFYSKNPQQHGDSDFGRESEGVGTNSYKDSSSGMDMDTENLDITQDTREANLGVGRAGEPHNSSLGTDEEWDVNADAISEVPKGQMMSDESAKKLSEVAENPSDDALFHRADATYLEEGDDPNAGYDPHNVGYDGKDKETSK</sequence>
<evidence type="ECO:0000313" key="3">
    <source>
        <dbReference type="Proteomes" id="UP000198598"/>
    </source>
</evidence>
<protein>
    <submittedName>
        <fullName evidence="2">Uncharacterized protein</fullName>
    </submittedName>
</protein>
<dbReference type="STRING" id="662367.SAMN05216167_104192"/>
<evidence type="ECO:0000256" key="1">
    <source>
        <dbReference type="SAM" id="MobiDB-lite"/>
    </source>
</evidence>
<dbReference type="EMBL" id="FOLQ01000004">
    <property type="protein sequence ID" value="SFD27762.1"/>
    <property type="molecule type" value="Genomic_DNA"/>
</dbReference>
<feature type="compositionally biased region" description="Basic and acidic residues" evidence="1">
    <location>
        <begin position="56"/>
        <end position="65"/>
    </location>
</feature>
<name>A0A1I1R0K5_9BACT</name>
<dbReference type="AlphaFoldDB" id="A0A1I1R0K5"/>
<proteinExistence type="predicted"/>
<accession>A0A1I1R0K5</accession>